<gene>
    <name evidence="3" type="ORF">WMQ36_07010</name>
</gene>
<evidence type="ECO:0000256" key="1">
    <source>
        <dbReference type="SAM" id="MobiDB-lite"/>
    </source>
</evidence>
<feature type="signal peptide" evidence="2">
    <location>
        <begin position="1"/>
        <end position="21"/>
    </location>
</feature>
<dbReference type="EMBL" id="JBBMFM010000017">
    <property type="protein sequence ID" value="MEQ2424718.1"/>
    <property type="molecule type" value="Genomic_DNA"/>
</dbReference>
<evidence type="ECO:0000313" key="3">
    <source>
        <dbReference type="EMBL" id="MEQ2424718.1"/>
    </source>
</evidence>
<dbReference type="PROSITE" id="PS51257">
    <property type="entry name" value="PROKAR_LIPOPROTEIN"/>
    <property type="match status" value="1"/>
</dbReference>
<feature type="region of interest" description="Disordered" evidence="1">
    <location>
        <begin position="31"/>
        <end position="94"/>
    </location>
</feature>
<dbReference type="RefSeq" id="WP_008717750.1">
    <property type="nucleotide sequence ID" value="NZ_JBBMFM010000017.1"/>
</dbReference>
<name>A0ABV1D2X9_9FIRM</name>
<sequence length="359" mass="38072">MKIKKLAVLLTAAALTASAVAGCSGAKETEAVASGAGAGTAAETTAGTTAAETTAAENTAEESGKEEAADAMAQEDEENYDTGDASKDNTRNQDGIGEDELLVVSFGTSYNDNRRLTVGAIEDAMEKAFPDYSVRRGFTSQIIIDHVKSRDNVAIDNVGEALERAEKNGVRNLVIQPTHLMDGLEYTDLVNEVAGYSDAFGKVAIGKPLLTTDDDFKAVMKAVTEATAEYDDGETAICFMGHGTEADSNHVYAKMQDMLADAGYKNYYVGTVEAEPGLEDVLAKVKEGSYKKVVLEPLMIVAGDHANNDMAGDGEDSWKTAFEGAGYEVTCLVRGLGEMEKIQQLFVEHAQAAVDSLSK</sequence>
<dbReference type="Gene3D" id="3.40.50.1400">
    <property type="match status" value="2"/>
</dbReference>
<comment type="caution">
    <text evidence="3">The sequence shown here is derived from an EMBL/GenBank/DDBJ whole genome shotgun (WGS) entry which is preliminary data.</text>
</comment>
<protein>
    <submittedName>
        <fullName evidence="3">Sirohydrochlorin cobaltochelatase</fullName>
    </submittedName>
</protein>
<keyword evidence="2" id="KW-0732">Signal</keyword>
<evidence type="ECO:0000313" key="4">
    <source>
        <dbReference type="Proteomes" id="UP001454086"/>
    </source>
</evidence>
<dbReference type="SUPFAM" id="SSF53800">
    <property type="entry name" value="Chelatase"/>
    <property type="match status" value="1"/>
</dbReference>
<feature type="chain" id="PRO_5046082093" evidence="2">
    <location>
        <begin position="22"/>
        <end position="359"/>
    </location>
</feature>
<dbReference type="Pfam" id="PF06180">
    <property type="entry name" value="CbiK"/>
    <property type="match status" value="1"/>
</dbReference>
<keyword evidence="4" id="KW-1185">Reference proteome</keyword>
<organism evidence="3 4">
    <name type="scientific">Enterocloster hominis</name>
    <name type="common">ex Hitch et al. 2024</name>
    <dbReference type="NCBI Taxonomy" id="1917870"/>
    <lineage>
        <taxon>Bacteria</taxon>
        <taxon>Bacillati</taxon>
        <taxon>Bacillota</taxon>
        <taxon>Clostridia</taxon>
        <taxon>Lachnospirales</taxon>
        <taxon>Lachnospiraceae</taxon>
        <taxon>Enterocloster</taxon>
    </lineage>
</organism>
<accession>A0ABV1D2X9</accession>
<proteinExistence type="predicted"/>
<feature type="compositionally biased region" description="Low complexity" evidence="1">
    <location>
        <begin position="31"/>
        <end position="58"/>
    </location>
</feature>
<dbReference type="CDD" id="cd03413">
    <property type="entry name" value="CbiK_C"/>
    <property type="match status" value="1"/>
</dbReference>
<dbReference type="InterPro" id="IPR010388">
    <property type="entry name" value="Anaerobic_Co-chelatase"/>
</dbReference>
<dbReference type="Proteomes" id="UP001454086">
    <property type="component" value="Unassembled WGS sequence"/>
</dbReference>
<reference evidence="3 4" key="1">
    <citation type="submission" date="2024-03" db="EMBL/GenBank/DDBJ databases">
        <title>Human intestinal bacterial collection.</title>
        <authorList>
            <person name="Pauvert C."/>
            <person name="Hitch T.C.A."/>
            <person name="Clavel T."/>
        </authorList>
    </citation>
    <scope>NUCLEOTIDE SEQUENCE [LARGE SCALE GENOMIC DNA]</scope>
    <source>
        <strain evidence="3 4">CLA-SR-H021</strain>
    </source>
</reference>
<evidence type="ECO:0000256" key="2">
    <source>
        <dbReference type="SAM" id="SignalP"/>
    </source>
</evidence>